<dbReference type="STRING" id="1679444.PYTT_0162"/>
<feature type="active site" description="Proton acceptor" evidence="10">
    <location>
        <position position="287"/>
    </location>
</feature>
<dbReference type="CDD" id="cd09019">
    <property type="entry name" value="galactose_mutarotase_like"/>
    <property type="match status" value="1"/>
</dbReference>
<evidence type="ECO:0000256" key="8">
    <source>
        <dbReference type="ARBA" id="ARBA00032300"/>
    </source>
</evidence>
<feature type="active site" description="Proton donor" evidence="10">
    <location>
        <position position="166"/>
    </location>
</feature>
<keyword evidence="14" id="KW-1185">Reference proteome</keyword>
<organism evidence="13 14">
    <name type="scientific">Akkermansia glycaniphila</name>
    <dbReference type="NCBI Taxonomy" id="1679444"/>
    <lineage>
        <taxon>Bacteria</taxon>
        <taxon>Pseudomonadati</taxon>
        <taxon>Verrucomicrobiota</taxon>
        <taxon>Verrucomicrobiia</taxon>
        <taxon>Verrucomicrobiales</taxon>
        <taxon>Akkermansiaceae</taxon>
        <taxon>Akkermansia</taxon>
    </lineage>
</organism>
<evidence type="ECO:0000256" key="4">
    <source>
        <dbReference type="ARBA" id="ARBA00013185"/>
    </source>
</evidence>
<evidence type="ECO:0000256" key="5">
    <source>
        <dbReference type="ARBA" id="ARBA00014165"/>
    </source>
</evidence>
<evidence type="ECO:0000313" key="13">
    <source>
        <dbReference type="EMBL" id="SEH71292.1"/>
    </source>
</evidence>
<dbReference type="EC" id="5.1.3.3" evidence="4"/>
<dbReference type="PROSITE" id="PS00545">
    <property type="entry name" value="ALDOSE_1_EPIMERASE"/>
    <property type="match status" value="1"/>
</dbReference>
<dbReference type="InterPro" id="IPR018052">
    <property type="entry name" value="Ald1_epimerase_CS"/>
</dbReference>
<dbReference type="PATRIC" id="fig|1679444.3.peg.330"/>
<comment type="catalytic activity">
    <reaction evidence="1">
        <text>alpha-D-glucose = beta-D-glucose</text>
        <dbReference type="Rhea" id="RHEA:10264"/>
        <dbReference type="ChEBI" id="CHEBI:15903"/>
        <dbReference type="ChEBI" id="CHEBI:17925"/>
        <dbReference type="EC" id="5.1.3.3"/>
    </reaction>
</comment>
<keyword evidence="7" id="KW-0119">Carbohydrate metabolism</keyword>
<comment type="pathway">
    <text evidence="2">Carbohydrate metabolism; hexose metabolism.</text>
</comment>
<dbReference type="InterPro" id="IPR011013">
    <property type="entry name" value="Gal_mutarotase_sf_dom"/>
</dbReference>
<evidence type="ECO:0000256" key="12">
    <source>
        <dbReference type="PIRSR" id="PIRSR005096-3"/>
    </source>
</evidence>
<reference evidence="14" key="1">
    <citation type="submission" date="2016-09" db="EMBL/GenBank/DDBJ databases">
        <authorList>
            <person name="Koehorst J."/>
        </authorList>
    </citation>
    <scope>NUCLEOTIDE SEQUENCE [LARGE SCALE GENOMIC DNA]</scope>
</reference>
<dbReference type="Gene3D" id="2.70.98.10">
    <property type="match status" value="1"/>
</dbReference>
<feature type="binding site" evidence="11">
    <location>
        <position position="234"/>
    </location>
    <ligand>
        <name>beta-D-galactose</name>
        <dbReference type="ChEBI" id="CHEBI:27667"/>
    </ligand>
</feature>
<dbReference type="GO" id="GO:0030246">
    <property type="term" value="F:carbohydrate binding"/>
    <property type="evidence" value="ECO:0007669"/>
    <property type="project" value="InterPro"/>
</dbReference>
<dbReference type="InterPro" id="IPR015443">
    <property type="entry name" value="Aldose_1-epimerase"/>
</dbReference>
<evidence type="ECO:0000256" key="7">
    <source>
        <dbReference type="ARBA" id="ARBA00023277"/>
    </source>
</evidence>
<dbReference type="EMBL" id="LT629973">
    <property type="protein sequence ID" value="SEH71292.1"/>
    <property type="molecule type" value="Genomic_DNA"/>
</dbReference>
<dbReference type="PIRSF" id="PIRSF005096">
    <property type="entry name" value="GALM"/>
    <property type="match status" value="1"/>
</dbReference>
<dbReference type="PANTHER" id="PTHR10091">
    <property type="entry name" value="ALDOSE-1-EPIMERASE"/>
    <property type="match status" value="1"/>
</dbReference>
<protein>
    <recommendedName>
        <fullName evidence="5">Aldose 1-epimerase</fullName>
        <ecNumber evidence="4">5.1.3.3</ecNumber>
    </recommendedName>
    <alternativeName>
        <fullName evidence="9">Galactose mutarotase</fullName>
    </alternativeName>
    <alternativeName>
        <fullName evidence="8">Type-1 mutarotase</fullName>
    </alternativeName>
</protein>
<evidence type="ECO:0000256" key="11">
    <source>
        <dbReference type="PIRSR" id="PIRSR005096-2"/>
    </source>
</evidence>
<dbReference type="KEGG" id="agl:PYTT_0162"/>
<feature type="binding site" evidence="12">
    <location>
        <begin position="70"/>
        <end position="71"/>
    </location>
    <ligand>
        <name>beta-D-galactose</name>
        <dbReference type="ChEBI" id="CHEBI:27667"/>
    </ligand>
</feature>
<name>A0A1C7PEF4_9BACT</name>
<dbReference type="PANTHER" id="PTHR10091:SF0">
    <property type="entry name" value="GALACTOSE MUTAROTASE"/>
    <property type="match status" value="1"/>
</dbReference>
<gene>
    <name evidence="13" type="ORF">PYTT_0162</name>
</gene>
<evidence type="ECO:0000256" key="1">
    <source>
        <dbReference type="ARBA" id="ARBA00001614"/>
    </source>
</evidence>
<evidence type="ECO:0000313" key="14">
    <source>
        <dbReference type="Proteomes" id="UP000176204"/>
    </source>
</evidence>
<accession>A0A1C7PEF4</accession>
<dbReference type="InterPro" id="IPR008183">
    <property type="entry name" value="Aldose_1/G6P_1-epimerase"/>
</dbReference>
<dbReference type="AlphaFoldDB" id="A0A1C7PEF4"/>
<dbReference type="SUPFAM" id="SSF74650">
    <property type="entry name" value="Galactose mutarotase-like"/>
    <property type="match status" value="1"/>
</dbReference>
<dbReference type="GO" id="GO:0004034">
    <property type="term" value="F:aldose 1-epimerase activity"/>
    <property type="evidence" value="ECO:0007669"/>
    <property type="project" value="UniProtKB-EC"/>
</dbReference>
<dbReference type="OrthoDB" id="9779408at2"/>
<evidence type="ECO:0000256" key="3">
    <source>
        <dbReference type="ARBA" id="ARBA00006206"/>
    </source>
</evidence>
<proteinExistence type="inferred from homology"/>
<sequence length="320" mass="34469">MSAFGHTPDGRPVSLYTLSSDTLTVQITDYGARILTVCGHGRDFICGPKTPEALMADTCYCGAICGRVANRIAKGQFSLDGVRHQLAVNNGPNHLHGGLEGFSHKLWTVQEADDEKLILTYTSPDGEENYPGRVEIVATYRLDGSTLSLTMEAYTDTPTIVNLTNHAYWNLAGDGTIDNHTLEVRATAYTPVDSTNIPLGSVLPVEGTPFDLRHPALLGERNSAQYPETAHGFDHNYALASEDAMQVAAVLICPAVHRKLVVATDAPGMQVYTGEYLPAPRAGIALEAQGYPNAVNVPHFPSVILRPGSTARRTIAWTIA</sequence>
<dbReference type="Proteomes" id="UP000176204">
    <property type="component" value="Chromosome I"/>
</dbReference>
<comment type="similarity">
    <text evidence="3">Belongs to the aldose epimerase family.</text>
</comment>
<keyword evidence="6" id="KW-0413">Isomerase</keyword>
<dbReference type="GO" id="GO:0033499">
    <property type="term" value="P:galactose catabolic process via UDP-galactose, Leloir pathway"/>
    <property type="evidence" value="ECO:0007669"/>
    <property type="project" value="TreeGrafter"/>
</dbReference>
<evidence type="ECO:0000256" key="9">
    <source>
        <dbReference type="ARBA" id="ARBA00033373"/>
    </source>
</evidence>
<feature type="binding site" evidence="12">
    <location>
        <begin position="166"/>
        <end position="168"/>
    </location>
    <ligand>
        <name>beta-D-galactose</name>
        <dbReference type="ChEBI" id="CHEBI:27667"/>
    </ligand>
</feature>
<dbReference type="RefSeq" id="WP_067772322.1">
    <property type="nucleotide sequence ID" value="NZ_LIGX01000002.1"/>
</dbReference>
<dbReference type="GO" id="GO:0006006">
    <property type="term" value="P:glucose metabolic process"/>
    <property type="evidence" value="ECO:0007669"/>
    <property type="project" value="TreeGrafter"/>
</dbReference>
<dbReference type="Pfam" id="PF01263">
    <property type="entry name" value="Aldose_epim"/>
    <property type="match status" value="1"/>
</dbReference>
<evidence type="ECO:0000256" key="2">
    <source>
        <dbReference type="ARBA" id="ARBA00005028"/>
    </source>
</evidence>
<dbReference type="InterPro" id="IPR047215">
    <property type="entry name" value="Galactose_mutarotase-like"/>
</dbReference>
<dbReference type="UniPathway" id="UPA00242"/>
<evidence type="ECO:0000256" key="10">
    <source>
        <dbReference type="PIRSR" id="PIRSR005096-1"/>
    </source>
</evidence>
<dbReference type="InterPro" id="IPR014718">
    <property type="entry name" value="GH-type_carb-bd"/>
</dbReference>
<evidence type="ECO:0000256" key="6">
    <source>
        <dbReference type="ARBA" id="ARBA00023235"/>
    </source>
</evidence>